<feature type="domain" description="Peptidase M1 alanyl aminopeptidase C-terminal" evidence="3">
    <location>
        <begin position="175"/>
        <end position="506"/>
    </location>
</feature>
<dbReference type="STRING" id="307507.A0A2V0PKT7"/>
<dbReference type="EMBL" id="BDRX01000166">
    <property type="protein sequence ID" value="GBF99642.1"/>
    <property type="molecule type" value="Genomic_DNA"/>
</dbReference>
<keyword evidence="1" id="KW-0378">Hydrolase</keyword>
<keyword evidence="1" id="KW-0031">Aminopeptidase</keyword>
<name>A0A2V0PKT7_9CHLO</name>
<dbReference type="InterPro" id="IPR037144">
    <property type="entry name" value="Peptidase_M1_pepN_C_sf"/>
</dbReference>
<dbReference type="InterPro" id="IPR035414">
    <property type="entry name" value="Peptidase_M1_pepN_Ig-like"/>
</dbReference>
<proteinExistence type="predicted"/>
<dbReference type="InterPro" id="IPR012779">
    <property type="entry name" value="Peptidase_M1_pepN"/>
</dbReference>
<reference evidence="4 5" key="1">
    <citation type="journal article" date="2018" name="Sci. Rep.">
        <title>Raphidocelis subcapitata (=Pseudokirchneriella subcapitata) provides an insight into genome evolution and environmental adaptations in the Sphaeropleales.</title>
        <authorList>
            <person name="Suzuki S."/>
            <person name="Yamaguchi H."/>
            <person name="Nakajima N."/>
            <person name="Kawachi M."/>
        </authorList>
    </citation>
    <scope>NUCLEOTIDE SEQUENCE [LARGE SCALE GENOMIC DNA]</scope>
    <source>
        <strain evidence="4 5">NIES-35</strain>
    </source>
</reference>
<comment type="caution">
    <text evidence="4">The sequence shown here is derived from an EMBL/GenBank/DDBJ whole genome shotgun (WGS) entry which is preliminary data.</text>
</comment>
<keyword evidence="1" id="KW-0645">Protease</keyword>
<evidence type="ECO:0000259" key="2">
    <source>
        <dbReference type="Pfam" id="PF11940"/>
    </source>
</evidence>
<dbReference type="Gene3D" id="2.60.40.1840">
    <property type="match status" value="1"/>
</dbReference>
<protein>
    <submittedName>
        <fullName evidence="4">Peptidase M1 family</fullName>
    </submittedName>
</protein>
<dbReference type="FunCoup" id="A0A2V0PKT7">
    <property type="interactions" value="450"/>
</dbReference>
<dbReference type="InParanoid" id="A0A2V0PKT7"/>
<dbReference type="InterPro" id="IPR038438">
    <property type="entry name" value="PepN_Ig-like_sf"/>
</dbReference>
<evidence type="ECO:0000256" key="1">
    <source>
        <dbReference type="ARBA" id="ARBA00022438"/>
    </source>
</evidence>
<dbReference type="Proteomes" id="UP000247498">
    <property type="component" value="Unassembled WGS sequence"/>
</dbReference>
<evidence type="ECO:0000259" key="3">
    <source>
        <dbReference type="Pfam" id="PF17432"/>
    </source>
</evidence>
<dbReference type="PANTHER" id="PTHR46322:SF1">
    <property type="entry name" value="PUROMYCIN-SENSITIVE AMINOPEPTIDASE"/>
    <property type="match status" value="1"/>
</dbReference>
<dbReference type="InterPro" id="IPR024601">
    <property type="entry name" value="Peptidase_M1_pepN_C"/>
</dbReference>
<dbReference type="PANTHER" id="PTHR46322">
    <property type="entry name" value="PUROMYCIN-SENSITIVE AMINOPEPTIDASE"/>
    <property type="match status" value="1"/>
</dbReference>
<sequence length="507" mass="54289">MDLYFKRHDGQAVTCDDFLAAMSDANGGVDLSGIARWYGQAGTPQLTVSTRYDAAKRTFEVKASQRTPPTPGQPEKVPVMIPIKVGLLGPDGRDLPLRLQGSDEELGTTTVLRCDKETCTYVFTGVPSEPVPSLLRDFSAPVKVTVEGQTDDQLVFLFANDSDPFNRWGGGGQTDDQLVFLFANDSDPFNRWDAGQRLALKLMLSLYAAASKANADGASEAAVASACGAAGGVSEALVGAFRSVLTASDLDGSFKAMAVTLPSMAEFVDAIPEADPVLAYQVRHYVNKQLAARLRPELESLVSANDSPPGEPFVFDAASAARRAVKNKALGMLSALGDAGIEAQLLQRFRGATNMTDRINALACLAESPGPSRDAALAEYYAANRDRPLNMLKWIAVQAGSGAPGNLSAVRSLLQHPAFAITNPNSCYSLFLGFARAAPNFHSKDGSGYEFLADAVLQVRRVVSAFTTYRQYDAPRQALMRAQLQRIAGAEGLSENVYEIVSKSLEQ</sequence>
<dbReference type="SUPFAM" id="SSF55486">
    <property type="entry name" value="Metalloproteases ('zincins'), catalytic domain"/>
    <property type="match status" value="1"/>
</dbReference>
<evidence type="ECO:0000313" key="4">
    <source>
        <dbReference type="EMBL" id="GBF99642.1"/>
    </source>
</evidence>
<accession>A0A2V0PKT7</accession>
<dbReference type="FunFam" id="2.60.40.1840:FF:000001">
    <property type="entry name" value="Aminopeptidase N"/>
    <property type="match status" value="1"/>
</dbReference>
<evidence type="ECO:0000313" key="5">
    <source>
        <dbReference type="Proteomes" id="UP000247498"/>
    </source>
</evidence>
<keyword evidence="5" id="KW-1185">Reference proteome</keyword>
<dbReference type="Gene3D" id="1.25.50.10">
    <property type="entry name" value="Peptidase M1, alanyl aminopeptidase, C-terminal domain"/>
    <property type="match status" value="1"/>
</dbReference>
<organism evidence="4 5">
    <name type="scientific">Raphidocelis subcapitata</name>
    <dbReference type="NCBI Taxonomy" id="307507"/>
    <lineage>
        <taxon>Eukaryota</taxon>
        <taxon>Viridiplantae</taxon>
        <taxon>Chlorophyta</taxon>
        <taxon>core chlorophytes</taxon>
        <taxon>Chlorophyceae</taxon>
        <taxon>CS clade</taxon>
        <taxon>Sphaeropleales</taxon>
        <taxon>Selenastraceae</taxon>
        <taxon>Raphidocelis</taxon>
    </lineage>
</organism>
<dbReference type="Pfam" id="PF17432">
    <property type="entry name" value="DUF3458_C"/>
    <property type="match status" value="1"/>
</dbReference>
<dbReference type="OrthoDB" id="539176at2759"/>
<dbReference type="GO" id="GO:0008270">
    <property type="term" value="F:zinc ion binding"/>
    <property type="evidence" value="ECO:0007669"/>
    <property type="project" value="InterPro"/>
</dbReference>
<dbReference type="Pfam" id="PF11940">
    <property type="entry name" value="DUF3458"/>
    <property type="match status" value="1"/>
</dbReference>
<dbReference type="GO" id="GO:0004177">
    <property type="term" value="F:aminopeptidase activity"/>
    <property type="evidence" value="ECO:0007669"/>
    <property type="project" value="UniProtKB-KW"/>
</dbReference>
<feature type="domain" description="Peptidase M1 alanyl aminopeptidase Ig-like fold" evidence="2">
    <location>
        <begin position="42"/>
        <end position="145"/>
    </location>
</feature>
<gene>
    <name evidence="4" type="ORF">Rsub_12579</name>
</gene>
<dbReference type="AlphaFoldDB" id="A0A2V0PKT7"/>